<comment type="caution">
    <text evidence="1">The sequence shown here is derived from an EMBL/GenBank/DDBJ whole genome shotgun (WGS) entry which is preliminary data.</text>
</comment>
<dbReference type="AlphaFoldDB" id="A0A2S5GUC8"/>
<protein>
    <recommendedName>
        <fullName evidence="3">Phage tail protein</fullName>
    </recommendedName>
</protein>
<name>A0A2S5GUC8_9BURK</name>
<reference evidence="1 2" key="1">
    <citation type="submission" date="2018-02" db="EMBL/GenBank/DDBJ databases">
        <title>Draft Genome of Achromobacter spanius stain 6.</title>
        <authorList>
            <person name="Gunasekera T.S."/>
            <person name="Radwan O."/>
            <person name="Ruiz O.N."/>
        </authorList>
    </citation>
    <scope>NUCLEOTIDE SEQUENCE [LARGE SCALE GENOMIC DNA]</scope>
    <source>
        <strain evidence="1 2">6</strain>
    </source>
</reference>
<dbReference type="OrthoDB" id="8642138at2"/>
<sequence>MAQPPAYNRTKDFGADYPDQTDNQAINTELDAVASSINGIRTNLAKIQRDDGGLRDGIVTKDSLAASLKDDLYNEFSGNINDSVLAAQQAAVEATNAAQAANGDAATAVAARNDAVAASTASQSSAAAASASQSAAFGAATSATASASAASGSASTAGTAATTATSAAATAVQARNEAVPASATATTKAAEALASATAAATSEDLAEQWASKMDGPVDGVKFSAAHYAALAAAGMGLPVRFLNDLPTSNIGPIAVPTQGQMEWVAARSRYEALQRDHGQCRLMYVSSTECRLVPYNGDGLVINGRQYRIPPGGVALGNTGMSVSALHYVYAKDNGAGAIALEPWLAGSNPHSTHTDGVEIRTGNPGLTLVGMVLLSSAGLFVSNLTSRWVASWFNRQSVALFEPHQASPTSATSYVKLTQGVSSLIWAGTVARVSATGVVYSTGSTGAYLRIQADAAAVAGGYGYSLSTSGNQEASAIAGNYPASGDAVVNLAPYGYSNNAAVSVTFRQDLSAEVPL</sequence>
<dbReference type="Proteomes" id="UP000239990">
    <property type="component" value="Unassembled WGS sequence"/>
</dbReference>
<evidence type="ECO:0008006" key="3">
    <source>
        <dbReference type="Google" id="ProtNLM"/>
    </source>
</evidence>
<dbReference type="RefSeq" id="WP_104142865.1">
    <property type="nucleotide sequence ID" value="NZ_PREU01000003.1"/>
</dbReference>
<evidence type="ECO:0000313" key="1">
    <source>
        <dbReference type="EMBL" id="PPA76485.1"/>
    </source>
</evidence>
<dbReference type="EMBL" id="PREU01000003">
    <property type="protein sequence ID" value="PPA76485.1"/>
    <property type="molecule type" value="Genomic_DNA"/>
</dbReference>
<evidence type="ECO:0000313" key="2">
    <source>
        <dbReference type="Proteomes" id="UP000239990"/>
    </source>
</evidence>
<gene>
    <name evidence="1" type="ORF">C4E15_06740</name>
</gene>
<proteinExistence type="predicted"/>
<accession>A0A2S5GUC8</accession>
<organism evidence="1 2">
    <name type="scientific">Achromobacter spanius</name>
    <dbReference type="NCBI Taxonomy" id="217203"/>
    <lineage>
        <taxon>Bacteria</taxon>
        <taxon>Pseudomonadati</taxon>
        <taxon>Pseudomonadota</taxon>
        <taxon>Betaproteobacteria</taxon>
        <taxon>Burkholderiales</taxon>
        <taxon>Alcaligenaceae</taxon>
        <taxon>Achromobacter</taxon>
    </lineage>
</organism>